<dbReference type="RefSeq" id="XP_001887199.1">
    <property type="nucleotide sequence ID" value="XM_001887164.1"/>
</dbReference>
<evidence type="ECO:0000313" key="3">
    <source>
        <dbReference type="Proteomes" id="UP000001194"/>
    </source>
</evidence>
<dbReference type="HOGENOM" id="CLU_046162_0_0_1"/>
<dbReference type="AlphaFoldDB" id="B0DTD0"/>
<dbReference type="Proteomes" id="UP000001194">
    <property type="component" value="Unassembled WGS sequence"/>
</dbReference>
<accession>B0DTD0</accession>
<feature type="compositionally biased region" description="Basic residues" evidence="1">
    <location>
        <begin position="43"/>
        <end position="59"/>
    </location>
</feature>
<dbReference type="KEGG" id="lbc:LACBIDRAFT_309924"/>
<name>B0DTD0_LACBS</name>
<reference evidence="2 3" key="1">
    <citation type="journal article" date="2008" name="Nature">
        <title>The genome of Laccaria bicolor provides insights into mycorrhizal symbiosis.</title>
        <authorList>
            <person name="Martin F."/>
            <person name="Aerts A."/>
            <person name="Ahren D."/>
            <person name="Brun A."/>
            <person name="Danchin E.G.J."/>
            <person name="Duchaussoy F."/>
            <person name="Gibon J."/>
            <person name="Kohler A."/>
            <person name="Lindquist E."/>
            <person name="Pereda V."/>
            <person name="Salamov A."/>
            <person name="Shapiro H.J."/>
            <person name="Wuyts J."/>
            <person name="Blaudez D."/>
            <person name="Buee M."/>
            <person name="Brokstein P."/>
            <person name="Canbaeck B."/>
            <person name="Cohen D."/>
            <person name="Courty P.E."/>
            <person name="Coutinho P.M."/>
            <person name="Delaruelle C."/>
            <person name="Detter J.C."/>
            <person name="Deveau A."/>
            <person name="DiFazio S."/>
            <person name="Duplessis S."/>
            <person name="Fraissinet-Tachet L."/>
            <person name="Lucic E."/>
            <person name="Frey-Klett P."/>
            <person name="Fourrey C."/>
            <person name="Feussner I."/>
            <person name="Gay G."/>
            <person name="Grimwood J."/>
            <person name="Hoegger P.J."/>
            <person name="Jain P."/>
            <person name="Kilaru S."/>
            <person name="Labbe J."/>
            <person name="Lin Y.C."/>
            <person name="Legue V."/>
            <person name="Le Tacon F."/>
            <person name="Marmeisse R."/>
            <person name="Melayah D."/>
            <person name="Montanini B."/>
            <person name="Muratet M."/>
            <person name="Nehls U."/>
            <person name="Niculita-Hirzel H."/>
            <person name="Oudot-Le Secq M.P."/>
            <person name="Peter M."/>
            <person name="Quesneville H."/>
            <person name="Rajashekar B."/>
            <person name="Reich M."/>
            <person name="Rouhier N."/>
            <person name="Schmutz J."/>
            <person name="Yin T."/>
            <person name="Chalot M."/>
            <person name="Henrissat B."/>
            <person name="Kuees U."/>
            <person name="Lucas S."/>
            <person name="Van de Peer Y."/>
            <person name="Podila G.K."/>
            <person name="Polle A."/>
            <person name="Pukkila P.J."/>
            <person name="Richardson P.M."/>
            <person name="Rouze P."/>
            <person name="Sanders I.R."/>
            <person name="Stajich J.E."/>
            <person name="Tunlid A."/>
            <person name="Tuskan G."/>
            <person name="Grigoriev I.V."/>
        </authorList>
    </citation>
    <scope>NUCLEOTIDE SEQUENCE [LARGE SCALE GENOMIC DNA]</scope>
    <source>
        <strain evidence="3">S238N-H82 / ATCC MYA-4686</strain>
    </source>
</reference>
<dbReference type="OrthoDB" id="3026189at2759"/>
<protein>
    <submittedName>
        <fullName evidence="2">Predicted protein</fullName>
    </submittedName>
</protein>
<gene>
    <name evidence="2" type="ORF">LACBIDRAFT_309924</name>
</gene>
<sequence>MLTHWQRQPSYCHLSLPSNGGISSSDVEDTTAVPLPPQPATKGKQKKVGASSRKKHVKKSNSSLEEIPFGNTLIDRVVFYDTTIQLGTTQELERALTPEVTQEILWELCHMSFRFELLSLDALLADTLYHGQWGVTDAEAVRSRSEQLLRVFPLSGDVLGSFMIKEIPNRDLGLTSFDLEERNRHLVELGRLMCPWKGCPDSIKDASHLLIEAHVQALEEACTSFYCQSFFDNFGRAPIIPCRLPCRSLARPEPVSFADSVMSALPSS</sequence>
<evidence type="ECO:0000313" key="2">
    <source>
        <dbReference type="EMBL" id="EDR02254.1"/>
    </source>
</evidence>
<evidence type="ECO:0000256" key="1">
    <source>
        <dbReference type="SAM" id="MobiDB-lite"/>
    </source>
</evidence>
<dbReference type="EMBL" id="DS547132">
    <property type="protein sequence ID" value="EDR02254.1"/>
    <property type="molecule type" value="Genomic_DNA"/>
</dbReference>
<dbReference type="InParanoid" id="B0DTD0"/>
<proteinExistence type="predicted"/>
<feature type="region of interest" description="Disordered" evidence="1">
    <location>
        <begin position="22"/>
        <end position="62"/>
    </location>
</feature>
<keyword evidence="3" id="KW-1185">Reference proteome</keyword>
<dbReference type="GeneID" id="6082834"/>
<organism evidence="3">
    <name type="scientific">Laccaria bicolor (strain S238N-H82 / ATCC MYA-4686)</name>
    <name type="common">Bicoloured deceiver</name>
    <name type="synonym">Laccaria laccata var. bicolor</name>
    <dbReference type="NCBI Taxonomy" id="486041"/>
    <lineage>
        <taxon>Eukaryota</taxon>
        <taxon>Fungi</taxon>
        <taxon>Dikarya</taxon>
        <taxon>Basidiomycota</taxon>
        <taxon>Agaricomycotina</taxon>
        <taxon>Agaricomycetes</taxon>
        <taxon>Agaricomycetidae</taxon>
        <taxon>Agaricales</taxon>
        <taxon>Agaricineae</taxon>
        <taxon>Hydnangiaceae</taxon>
        <taxon>Laccaria</taxon>
    </lineage>
</organism>